<evidence type="ECO:0000259" key="10">
    <source>
        <dbReference type="PROSITE" id="PS50893"/>
    </source>
</evidence>
<dbReference type="Pfam" id="PF00005">
    <property type="entry name" value="ABC_tran"/>
    <property type="match status" value="1"/>
</dbReference>
<keyword evidence="2" id="KW-0813">Transport</keyword>
<dbReference type="PANTHER" id="PTHR42771">
    <property type="entry name" value="IRON(3+)-HYDROXAMATE IMPORT ATP-BINDING PROTEIN FHUC"/>
    <property type="match status" value="1"/>
</dbReference>
<dbReference type="InterPro" id="IPR027417">
    <property type="entry name" value="P-loop_NTPase"/>
</dbReference>
<gene>
    <name evidence="11" type="ORF">FHQ18_10715</name>
</gene>
<dbReference type="GO" id="GO:0006826">
    <property type="term" value="P:iron ion transport"/>
    <property type="evidence" value="ECO:0007669"/>
    <property type="project" value="UniProtKB-KW"/>
</dbReference>
<evidence type="ECO:0000256" key="5">
    <source>
        <dbReference type="ARBA" id="ARBA00022741"/>
    </source>
</evidence>
<keyword evidence="9" id="KW-0472">Membrane</keyword>
<dbReference type="PANTHER" id="PTHR42771:SF2">
    <property type="entry name" value="IRON(3+)-HYDROXAMATE IMPORT ATP-BINDING PROTEIN FHUC"/>
    <property type="match status" value="1"/>
</dbReference>
<accession>A0A5A8EZR6</accession>
<comment type="subcellular location">
    <subcellularLocation>
        <location evidence="1">Cell membrane</location>
        <topology evidence="1">Peripheral membrane protein</topology>
    </subcellularLocation>
</comment>
<dbReference type="InterPro" id="IPR051535">
    <property type="entry name" value="Siderophore_ABC-ATPase"/>
</dbReference>
<keyword evidence="8" id="KW-0406">Ion transport</keyword>
<dbReference type="AlphaFoldDB" id="A0A5A8EZR6"/>
<evidence type="ECO:0000256" key="2">
    <source>
        <dbReference type="ARBA" id="ARBA00022448"/>
    </source>
</evidence>
<dbReference type="PROSITE" id="PS50893">
    <property type="entry name" value="ABC_TRANSPORTER_2"/>
    <property type="match status" value="1"/>
</dbReference>
<keyword evidence="12" id="KW-1185">Reference proteome</keyword>
<keyword evidence="6 11" id="KW-0067">ATP-binding</keyword>
<evidence type="ECO:0000313" key="12">
    <source>
        <dbReference type="Proteomes" id="UP000322876"/>
    </source>
</evidence>
<comment type="caution">
    <text evidence="11">The sequence shown here is derived from an EMBL/GenBank/DDBJ whole genome shotgun (WGS) entry which is preliminary data.</text>
</comment>
<evidence type="ECO:0000256" key="6">
    <source>
        <dbReference type="ARBA" id="ARBA00022840"/>
    </source>
</evidence>
<keyword evidence="3" id="KW-1003">Cell membrane</keyword>
<keyword evidence="5" id="KW-0547">Nucleotide-binding</keyword>
<dbReference type="EMBL" id="VFJB01000009">
    <property type="protein sequence ID" value="KAA0257032.1"/>
    <property type="molecule type" value="Genomic_DNA"/>
</dbReference>
<dbReference type="GO" id="GO:0016887">
    <property type="term" value="F:ATP hydrolysis activity"/>
    <property type="evidence" value="ECO:0007669"/>
    <property type="project" value="InterPro"/>
</dbReference>
<dbReference type="InterPro" id="IPR003439">
    <property type="entry name" value="ABC_transporter-like_ATP-bd"/>
</dbReference>
<evidence type="ECO:0000256" key="9">
    <source>
        <dbReference type="ARBA" id="ARBA00023136"/>
    </source>
</evidence>
<dbReference type="Gene3D" id="3.40.50.300">
    <property type="entry name" value="P-loop containing nucleotide triphosphate hydrolases"/>
    <property type="match status" value="1"/>
</dbReference>
<organism evidence="11 12">
    <name type="scientific">Deferribacter autotrophicus</name>
    <dbReference type="NCBI Taxonomy" id="500465"/>
    <lineage>
        <taxon>Bacteria</taxon>
        <taxon>Pseudomonadati</taxon>
        <taxon>Deferribacterota</taxon>
        <taxon>Deferribacteres</taxon>
        <taxon>Deferribacterales</taxon>
        <taxon>Deferribacteraceae</taxon>
        <taxon>Deferribacter</taxon>
    </lineage>
</organism>
<dbReference type="Proteomes" id="UP000322876">
    <property type="component" value="Unassembled WGS sequence"/>
</dbReference>
<name>A0A5A8EZR6_9BACT</name>
<protein>
    <submittedName>
        <fullName evidence="11">ABC transporter ATP-binding protein</fullName>
    </submittedName>
</protein>
<dbReference type="SMART" id="SM00382">
    <property type="entry name" value="AAA"/>
    <property type="match status" value="1"/>
</dbReference>
<dbReference type="OrthoDB" id="9799337at2"/>
<evidence type="ECO:0000256" key="1">
    <source>
        <dbReference type="ARBA" id="ARBA00004202"/>
    </source>
</evidence>
<evidence type="ECO:0000313" key="11">
    <source>
        <dbReference type="EMBL" id="KAA0257032.1"/>
    </source>
</evidence>
<evidence type="ECO:0000256" key="8">
    <source>
        <dbReference type="ARBA" id="ARBA00023065"/>
    </source>
</evidence>
<evidence type="ECO:0000256" key="7">
    <source>
        <dbReference type="ARBA" id="ARBA00023004"/>
    </source>
</evidence>
<dbReference type="InterPro" id="IPR003593">
    <property type="entry name" value="AAA+_ATPase"/>
</dbReference>
<feature type="domain" description="ABC transporter" evidence="10">
    <location>
        <begin position="2"/>
        <end position="237"/>
    </location>
</feature>
<evidence type="ECO:0000256" key="4">
    <source>
        <dbReference type="ARBA" id="ARBA00022496"/>
    </source>
</evidence>
<keyword evidence="7" id="KW-0408">Iron</keyword>
<keyword evidence="4" id="KW-0410">Iron transport</keyword>
<dbReference type="GO" id="GO:0005524">
    <property type="term" value="F:ATP binding"/>
    <property type="evidence" value="ECO:0007669"/>
    <property type="project" value="UniProtKB-KW"/>
</dbReference>
<dbReference type="SUPFAM" id="SSF52540">
    <property type="entry name" value="P-loop containing nucleoside triphosphate hydrolases"/>
    <property type="match status" value="1"/>
</dbReference>
<dbReference type="GO" id="GO:0005886">
    <property type="term" value="C:plasma membrane"/>
    <property type="evidence" value="ECO:0007669"/>
    <property type="project" value="UniProtKB-SubCell"/>
</dbReference>
<evidence type="ECO:0000256" key="3">
    <source>
        <dbReference type="ARBA" id="ARBA00022475"/>
    </source>
</evidence>
<proteinExistence type="predicted"/>
<reference evidence="11 12" key="1">
    <citation type="submission" date="2019-06" db="EMBL/GenBank/DDBJ databases">
        <title>Genomic insights into carbon and energy metabolism of Deferribacter autotrophicus revealed new metabolic traits in the phylum Deferribacteres.</title>
        <authorList>
            <person name="Slobodkin A.I."/>
            <person name="Slobodkina G.B."/>
            <person name="Allioux M."/>
            <person name="Alain K."/>
            <person name="Jebbar M."/>
            <person name="Shadrin V."/>
            <person name="Kublanov I.V."/>
            <person name="Toshchakov S.V."/>
            <person name="Bonch-Osmolovskaya E.A."/>
        </authorList>
    </citation>
    <scope>NUCLEOTIDE SEQUENCE [LARGE SCALE GENOMIC DNA]</scope>
    <source>
        <strain evidence="11 12">SL50</strain>
    </source>
</reference>
<dbReference type="RefSeq" id="WP_149267177.1">
    <property type="nucleotide sequence ID" value="NZ_VFJB01000009.1"/>
</dbReference>
<sequence>MISIDGLSFSYDKEFGLEIPNMIIEDNYLHVLIGPNGSGKSTFAKILTGMIRNYSGKVAIDGTDITKLKYDTLSKKITYMNKRLLRDYNISVYEFVSFGRFPHKKTVFFELNSEDKDKIFHALENVDLNNKWDKMLYELSDGEIQRAYLAKVLCQETKYAILDEPTSNLDLKHIKDFLDLLVELKKKITFIVILHNINEALTVFDKLIAFNDGKIDFIWNGIEDFNLQKLKNLYNIPLKSFSNNEKYIVYF</sequence>